<protein>
    <recommendedName>
        <fullName evidence="1">DUF3991 domain-containing protein</fullName>
    </recommendedName>
</protein>
<evidence type="ECO:0000313" key="3">
    <source>
        <dbReference type="Proteomes" id="UP000004358"/>
    </source>
</evidence>
<name>A3ZVL3_9BACT</name>
<dbReference type="Proteomes" id="UP000004358">
    <property type="component" value="Unassembled WGS sequence"/>
</dbReference>
<feature type="domain" description="DUF3991" evidence="1">
    <location>
        <begin position="24"/>
        <end position="88"/>
    </location>
</feature>
<evidence type="ECO:0000259" key="1">
    <source>
        <dbReference type="Pfam" id="PF13154"/>
    </source>
</evidence>
<sequence>MEHDVTRVLDVWIKAQSISGSHVYLEQMRKIPPAVLSDPIFADRIRIDDRGNALFPHFGGDGLCGFEIKNNNFTGFSPGGVKGLWCSRLQADDRKLVICETAIDALSYAALFGAKRTRLVSTAGQISPVQAKLLQSAAEKLPCNGEIVLAMDNDPGGRQLVETISGVLAEIDLTNKLLVVRQPDVEGEDWNDVLKRTGWIFPASPVLG</sequence>
<dbReference type="AlphaFoldDB" id="A3ZVL3"/>
<dbReference type="EMBL" id="AANZ01000014">
    <property type="protein sequence ID" value="EAQ79359.1"/>
    <property type="molecule type" value="Genomic_DNA"/>
</dbReference>
<dbReference type="eggNOG" id="COG4643">
    <property type="taxonomic scope" value="Bacteria"/>
</dbReference>
<dbReference type="InterPro" id="IPR025054">
    <property type="entry name" value="DUF3991"/>
</dbReference>
<comment type="caution">
    <text evidence="2">The sequence shown here is derived from an EMBL/GenBank/DDBJ whole genome shotgun (WGS) entry which is preliminary data.</text>
</comment>
<dbReference type="STRING" id="314230.DSM3645_02748"/>
<dbReference type="Pfam" id="PF13155">
    <property type="entry name" value="Toprim_2"/>
    <property type="match status" value="1"/>
</dbReference>
<reference evidence="2 3" key="1">
    <citation type="submission" date="2006-02" db="EMBL/GenBank/DDBJ databases">
        <authorList>
            <person name="Amann R."/>
            <person name="Ferriera S."/>
            <person name="Johnson J."/>
            <person name="Kravitz S."/>
            <person name="Halpern A."/>
            <person name="Remington K."/>
            <person name="Beeson K."/>
            <person name="Tran B."/>
            <person name="Rogers Y.-H."/>
            <person name="Friedman R."/>
            <person name="Venter J.C."/>
        </authorList>
    </citation>
    <scope>NUCLEOTIDE SEQUENCE [LARGE SCALE GENOMIC DNA]</scope>
    <source>
        <strain evidence="2 3">DSM 3645</strain>
    </source>
</reference>
<dbReference type="HOGENOM" id="CLU_1318838_0_0_0"/>
<gene>
    <name evidence="2" type="ORF">DSM3645_02748</name>
</gene>
<accession>A3ZVL3</accession>
<dbReference type="SUPFAM" id="SSF56731">
    <property type="entry name" value="DNA primase core"/>
    <property type="match status" value="1"/>
</dbReference>
<dbReference type="Gene3D" id="3.40.1360.10">
    <property type="match status" value="1"/>
</dbReference>
<evidence type="ECO:0000313" key="2">
    <source>
        <dbReference type="EMBL" id="EAQ79359.1"/>
    </source>
</evidence>
<dbReference type="Pfam" id="PF13154">
    <property type="entry name" value="DUF3991"/>
    <property type="match status" value="1"/>
</dbReference>
<proteinExistence type="predicted"/>
<organism evidence="2 3">
    <name type="scientific">Blastopirellula marina DSM 3645</name>
    <dbReference type="NCBI Taxonomy" id="314230"/>
    <lineage>
        <taxon>Bacteria</taxon>
        <taxon>Pseudomonadati</taxon>
        <taxon>Planctomycetota</taxon>
        <taxon>Planctomycetia</taxon>
        <taxon>Pirellulales</taxon>
        <taxon>Pirellulaceae</taxon>
        <taxon>Blastopirellula</taxon>
    </lineage>
</organism>